<feature type="compositionally biased region" description="Polar residues" evidence="5">
    <location>
        <begin position="1"/>
        <end position="20"/>
    </location>
</feature>
<evidence type="ECO:0000256" key="1">
    <source>
        <dbReference type="ARBA" id="ARBA00022737"/>
    </source>
</evidence>
<feature type="repeat" description="ANK" evidence="3">
    <location>
        <begin position="271"/>
        <end position="303"/>
    </location>
</feature>
<feature type="repeat" description="ANK" evidence="3">
    <location>
        <begin position="57"/>
        <end position="89"/>
    </location>
</feature>
<dbReference type="AlphaFoldDB" id="A0AA35SUK3"/>
<dbReference type="Gene3D" id="1.10.510.10">
    <property type="entry name" value="Transferase(Phosphotransferase) domain 1"/>
    <property type="match status" value="1"/>
</dbReference>
<keyword evidence="4" id="KW-0175">Coiled coil</keyword>
<dbReference type="GO" id="GO:0004672">
    <property type="term" value="F:protein kinase activity"/>
    <property type="evidence" value="ECO:0007669"/>
    <property type="project" value="InterPro"/>
</dbReference>
<feature type="repeat" description="ANK" evidence="3">
    <location>
        <begin position="371"/>
        <end position="403"/>
    </location>
</feature>
<feature type="compositionally biased region" description="Basic and acidic residues" evidence="5">
    <location>
        <begin position="572"/>
        <end position="617"/>
    </location>
</feature>
<dbReference type="PROSITE" id="PS50011">
    <property type="entry name" value="PROTEIN_KINASE_DOM"/>
    <property type="match status" value="1"/>
</dbReference>
<evidence type="ECO:0000256" key="2">
    <source>
        <dbReference type="ARBA" id="ARBA00023043"/>
    </source>
</evidence>
<dbReference type="Pfam" id="PF07714">
    <property type="entry name" value="PK_Tyr_Ser-Thr"/>
    <property type="match status" value="1"/>
</dbReference>
<dbReference type="Proteomes" id="UP001174909">
    <property type="component" value="Unassembled WGS sequence"/>
</dbReference>
<dbReference type="PANTHER" id="PTHR24171">
    <property type="entry name" value="ANKYRIN REPEAT DOMAIN-CONTAINING PROTEIN 39-RELATED"/>
    <property type="match status" value="1"/>
</dbReference>
<feature type="region of interest" description="Disordered" evidence="5">
    <location>
        <begin position="516"/>
        <end position="617"/>
    </location>
</feature>
<keyword evidence="8" id="KW-1185">Reference proteome</keyword>
<comment type="caution">
    <text evidence="7">The sequence shown here is derived from an EMBL/GenBank/DDBJ whole genome shotgun (WGS) entry which is preliminary data.</text>
</comment>
<reference evidence="7" key="1">
    <citation type="submission" date="2023-03" db="EMBL/GenBank/DDBJ databases">
        <authorList>
            <person name="Steffen K."/>
            <person name="Cardenas P."/>
        </authorList>
    </citation>
    <scope>NUCLEOTIDE SEQUENCE</scope>
</reference>
<dbReference type="Pfam" id="PF00023">
    <property type="entry name" value="Ank"/>
    <property type="match status" value="1"/>
</dbReference>
<evidence type="ECO:0000256" key="3">
    <source>
        <dbReference type="PROSITE-ProRule" id="PRU00023"/>
    </source>
</evidence>
<dbReference type="EMBL" id="CASHTH010002839">
    <property type="protein sequence ID" value="CAI8035969.1"/>
    <property type="molecule type" value="Genomic_DNA"/>
</dbReference>
<feature type="repeat" description="ANK" evidence="3">
    <location>
        <begin position="24"/>
        <end position="56"/>
    </location>
</feature>
<dbReference type="InterPro" id="IPR000719">
    <property type="entry name" value="Prot_kinase_dom"/>
</dbReference>
<evidence type="ECO:0000259" key="6">
    <source>
        <dbReference type="PROSITE" id="PS50011"/>
    </source>
</evidence>
<dbReference type="GO" id="GO:0005524">
    <property type="term" value="F:ATP binding"/>
    <property type="evidence" value="ECO:0007669"/>
    <property type="project" value="InterPro"/>
</dbReference>
<feature type="repeat" description="ANK" evidence="3">
    <location>
        <begin position="338"/>
        <end position="370"/>
    </location>
</feature>
<evidence type="ECO:0000313" key="8">
    <source>
        <dbReference type="Proteomes" id="UP001174909"/>
    </source>
</evidence>
<organism evidence="7 8">
    <name type="scientific">Geodia barretti</name>
    <name type="common">Barrett's horny sponge</name>
    <dbReference type="NCBI Taxonomy" id="519541"/>
    <lineage>
        <taxon>Eukaryota</taxon>
        <taxon>Metazoa</taxon>
        <taxon>Porifera</taxon>
        <taxon>Demospongiae</taxon>
        <taxon>Heteroscleromorpha</taxon>
        <taxon>Tetractinellida</taxon>
        <taxon>Astrophorina</taxon>
        <taxon>Geodiidae</taxon>
        <taxon>Geodia</taxon>
    </lineage>
</organism>
<protein>
    <submittedName>
        <fullName evidence="7">Ankyrin-1</fullName>
    </submittedName>
</protein>
<dbReference type="InterPro" id="IPR036770">
    <property type="entry name" value="Ankyrin_rpt-contain_sf"/>
</dbReference>
<dbReference type="InterPro" id="IPR011009">
    <property type="entry name" value="Kinase-like_dom_sf"/>
</dbReference>
<keyword evidence="2 3" id="KW-0040">ANK repeat</keyword>
<feature type="repeat" description="ANK" evidence="3">
    <location>
        <begin position="405"/>
        <end position="437"/>
    </location>
</feature>
<dbReference type="InterPro" id="IPR001245">
    <property type="entry name" value="Ser-Thr/Tyr_kinase_cat_dom"/>
</dbReference>
<proteinExistence type="predicted"/>
<dbReference type="SUPFAM" id="SSF48403">
    <property type="entry name" value="Ankyrin repeat"/>
    <property type="match status" value="2"/>
</dbReference>
<dbReference type="PROSITE" id="PS50088">
    <property type="entry name" value="ANK_REPEAT"/>
    <property type="match status" value="8"/>
</dbReference>
<dbReference type="SUPFAM" id="SSF56112">
    <property type="entry name" value="Protein kinase-like (PK-like)"/>
    <property type="match status" value="1"/>
</dbReference>
<sequence length="972" mass="107160">MPLVIPTSSRCWQRNPGRSTRGTKRGRPLYLAAERGLLESALVLLEYGADPNIPNNDGIVPLFLAARGGHLELVRGLLKNQAAVNFQGGQQHIAPLHWAAHKEREGVALLLIAHGADILLRDKEGRTPLSMAAPTLASKMMKAAVKANPSLCLPPTTSVTPCMSAQEKAVTACCSGNVPALQVLHQSGVCINHHCKQSGSSLLHLAAYCGQLQVVMYLMSRGADWRHTDKDGDTALHFACMKAVPQGQHEKTLEYLLTTPLFQLKDAQNTSGETPLNTACKCKFVDRVKLLLQFKADAGLPNHKGELPIHRACISDLNIEALLYLVELCPDINVPDGDGWTPLMFAAKSGSSAIAKYLVQRGANPNLTQSAGFSALYLASQEDNSCLCQVLLEAGADSNLTGSSQALSPLHIAAHKGNKTVCMLLVRHGGDIRQEDSDGDTPLDLAETAELKQAMLLAHSVRRNQVAASSAADPVTSCTLPPSELTNQNHSLPPSELTNQNHSLHQEQLTNQNHSLPTELTNQNHSTASNPSSCETAEEGEETETPQSPPCSPGQPTTPDNDTGTGEWANGRTEERENGSMRGDKMCNRRTSSKESFDIGERRNGDGDESDMLERGVGPEDWKNKRVMEKFSELLKLIESYRQRLAEVEEEMRQLCVDKELLMCRNRSLMAELHSRDTCGGTTGESTGGCGHTNPSWLISSSSEYEITGRQLNTSAMRFFNVYHGTYRDIPVIVKKVLCVEGWGPDLYSLFQEEAVKISQLQCPYVVQLLGAKISHGESVCALICETMMRGCLHLLLHVDKPHMEWGQRLRIVRDVCSGMAFIHSHNILHRNLLPRNILVGEHFNAKISDFGFFELKKVCNFYSKLRAQSTEPQVYMAPEAMEKDQFTAAADVYSFGMVMWEVAMGKAPFEEDKKQLSPVLLVVRLLLGQRPEFSPHHDHAYQKIAKSCWHSDPNLRPTFSTLLPELRELRE</sequence>
<feature type="repeat" description="ANK" evidence="3">
    <location>
        <begin position="198"/>
        <end position="230"/>
    </location>
</feature>
<dbReference type="PROSITE" id="PS50297">
    <property type="entry name" value="ANK_REP_REGION"/>
    <property type="match status" value="7"/>
</dbReference>
<name>A0AA35SUK3_GEOBA</name>
<keyword evidence="1" id="KW-0677">Repeat</keyword>
<feature type="compositionally biased region" description="Polar residues" evidence="5">
    <location>
        <begin position="554"/>
        <end position="564"/>
    </location>
</feature>
<feature type="region of interest" description="Disordered" evidence="5">
    <location>
        <begin position="470"/>
        <end position="499"/>
    </location>
</feature>
<evidence type="ECO:0000256" key="5">
    <source>
        <dbReference type="SAM" id="MobiDB-lite"/>
    </source>
</evidence>
<accession>A0AA35SUK3</accession>
<evidence type="ECO:0000313" key="7">
    <source>
        <dbReference type="EMBL" id="CAI8035969.1"/>
    </source>
</evidence>
<feature type="compositionally biased region" description="Polar residues" evidence="5">
    <location>
        <begin position="516"/>
        <end position="534"/>
    </location>
</feature>
<dbReference type="Pfam" id="PF12796">
    <property type="entry name" value="Ank_2"/>
    <property type="match status" value="3"/>
</dbReference>
<gene>
    <name evidence="7" type="ORF">GBAR_LOCUS20182</name>
</gene>
<feature type="region of interest" description="Disordered" evidence="5">
    <location>
        <begin position="1"/>
        <end position="24"/>
    </location>
</feature>
<feature type="coiled-coil region" evidence="4">
    <location>
        <begin position="631"/>
        <end position="665"/>
    </location>
</feature>
<evidence type="ECO:0000256" key="4">
    <source>
        <dbReference type="SAM" id="Coils"/>
    </source>
</evidence>
<dbReference type="Gene3D" id="1.25.40.20">
    <property type="entry name" value="Ankyrin repeat-containing domain"/>
    <property type="match status" value="3"/>
</dbReference>
<dbReference type="InterPro" id="IPR002110">
    <property type="entry name" value="Ankyrin_rpt"/>
</dbReference>
<feature type="domain" description="Protein kinase" evidence="6">
    <location>
        <begin position="682"/>
        <end position="972"/>
    </location>
</feature>
<dbReference type="SMART" id="SM00248">
    <property type="entry name" value="ANK"/>
    <property type="match status" value="11"/>
</dbReference>
<feature type="compositionally biased region" description="Polar residues" evidence="5">
    <location>
        <begin position="476"/>
        <end position="499"/>
    </location>
</feature>
<feature type="repeat" description="ANK" evidence="3">
    <location>
        <begin position="91"/>
        <end position="123"/>
    </location>
</feature>